<dbReference type="Gene3D" id="3.30.70.270">
    <property type="match status" value="1"/>
</dbReference>
<feature type="domain" description="GGDEF" evidence="2">
    <location>
        <begin position="252"/>
        <end position="384"/>
    </location>
</feature>
<organism evidence="3 4">
    <name type="scientific">Nocardia nova</name>
    <dbReference type="NCBI Taxonomy" id="37330"/>
    <lineage>
        <taxon>Bacteria</taxon>
        <taxon>Bacillati</taxon>
        <taxon>Actinomycetota</taxon>
        <taxon>Actinomycetes</taxon>
        <taxon>Mycobacteriales</taxon>
        <taxon>Nocardiaceae</taxon>
        <taxon>Nocardia</taxon>
    </lineage>
</organism>
<feature type="transmembrane region" description="Helical" evidence="1">
    <location>
        <begin position="198"/>
        <end position="222"/>
    </location>
</feature>
<accession>A0A2S5ZXG0</accession>
<dbReference type="InterPro" id="IPR000160">
    <property type="entry name" value="GGDEF_dom"/>
</dbReference>
<keyword evidence="1" id="KW-0472">Membrane</keyword>
<dbReference type="PANTHER" id="PTHR45138">
    <property type="entry name" value="REGULATORY COMPONENTS OF SENSORY TRANSDUCTION SYSTEM"/>
    <property type="match status" value="1"/>
</dbReference>
<evidence type="ECO:0000259" key="2">
    <source>
        <dbReference type="PROSITE" id="PS50887"/>
    </source>
</evidence>
<dbReference type="GO" id="GO:1902201">
    <property type="term" value="P:negative regulation of bacterial-type flagellum-dependent cell motility"/>
    <property type="evidence" value="ECO:0007669"/>
    <property type="project" value="TreeGrafter"/>
</dbReference>
<feature type="transmembrane region" description="Helical" evidence="1">
    <location>
        <begin position="143"/>
        <end position="160"/>
    </location>
</feature>
<dbReference type="SMART" id="SM00267">
    <property type="entry name" value="GGDEF"/>
    <property type="match status" value="1"/>
</dbReference>
<name>A0A2S5ZXG0_9NOCA</name>
<dbReference type="PANTHER" id="PTHR45138:SF9">
    <property type="entry name" value="DIGUANYLATE CYCLASE DGCM-RELATED"/>
    <property type="match status" value="1"/>
</dbReference>
<evidence type="ECO:0000256" key="1">
    <source>
        <dbReference type="SAM" id="Phobius"/>
    </source>
</evidence>
<dbReference type="SUPFAM" id="SSF55073">
    <property type="entry name" value="Nucleotide cyclase"/>
    <property type="match status" value="1"/>
</dbReference>
<dbReference type="Proteomes" id="UP000238356">
    <property type="component" value="Unassembled WGS sequence"/>
</dbReference>
<dbReference type="AlphaFoldDB" id="A0A2S5ZXG0"/>
<dbReference type="InterPro" id="IPR043128">
    <property type="entry name" value="Rev_trsase/Diguanyl_cyclase"/>
</dbReference>
<evidence type="ECO:0000313" key="4">
    <source>
        <dbReference type="Proteomes" id="UP000238356"/>
    </source>
</evidence>
<evidence type="ECO:0000313" key="3">
    <source>
        <dbReference type="EMBL" id="PPJ22516.1"/>
    </source>
</evidence>
<protein>
    <submittedName>
        <fullName evidence="3">GGDEF domain-containing protein</fullName>
    </submittedName>
</protein>
<dbReference type="GO" id="GO:0005886">
    <property type="term" value="C:plasma membrane"/>
    <property type="evidence" value="ECO:0007669"/>
    <property type="project" value="TreeGrafter"/>
</dbReference>
<dbReference type="InterPro" id="IPR050469">
    <property type="entry name" value="Diguanylate_Cyclase"/>
</dbReference>
<comment type="caution">
    <text evidence="3">The sequence shown here is derived from an EMBL/GenBank/DDBJ whole genome shotgun (WGS) entry which is preliminary data.</text>
</comment>
<keyword evidence="4" id="KW-1185">Reference proteome</keyword>
<dbReference type="GO" id="GO:0052621">
    <property type="term" value="F:diguanylate cyclase activity"/>
    <property type="evidence" value="ECO:0007669"/>
    <property type="project" value="TreeGrafter"/>
</dbReference>
<feature type="transmembrane region" description="Helical" evidence="1">
    <location>
        <begin position="93"/>
        <end position="111"/>
    </location>
</feature>
<feature type="transmembrane region" description="Helical" evidence="1">
    <location>
        <begin position="117"/>
        <end position="138"/>
    </location>
</feature>
<reference evidence="3 4" key="1">
    <citation type="submission" date="2018-02" db="EMBL/GenBank/DDBJ databases">
        <title>8 Nocardia nova and 1 Nocardia cyriacigeorgica strain used for evolution to TMP-SMX.</title>
        <authorList>
            <person name="Mehta H."/>
            <person name="Weng J."/>
            <person name="Shamoo Y."/>
        </authorList>
    </citation>
    <scope>NUCLEOTIDE SEQUENCE [LARGE SCALE GENOMIC DNA]</scope>
    <source>
        <strain evidence="3 4">BAA2227</strain>
    </source>
</reference>
<gene>
    <name evidence="3" type="ORF">C5F51_30885</name>
</gene>
<dbReference type="PROSITE" id="PS50887">
    <property type="entry name" value="GGDEF"/>
    <property type="match status" value="1"/>
</dbReference>
<feature type="transmembrane region" description="Helical" evidence="1">
    <location>
        <begin position="57"/>
        <end position="81"/>
    </location>
</feature>
<dbReference type="RefSeq" id="WP_104364587.1">
    <property type="nucleotide sequence ID" value="NZ_JAHUVX010000006.1"/>
</dbReference>
<feature type="transmembrane region" description="Helical" evidence="1">
    <location>
        <begin position="166"/>
        <end position="186"/>
    </location>
</feature>
<keyword evidence="1" id="KW-0812">Transmembrane</keyword>
<keyword evidence="1" id="KW-1133">Transmembrane helix</keyword>
<dbReference type="EMBL" id="PSZD01000029">
    <property type="protein sequence ID" value="PPJ22516.1"/>
    <property type="molecule type" value="Genomic_DNA"/>
</dbReference>
<dbReference type="CDD" id="cd01949">
    <property type="entry name" value="GGDEF"/>
    <property type="match status" value="1"/>
</dbReference>
<sequence length="389" mass="41618">MAAPEPVGVEPRRSRGVSARTRVADALNSGGLRAVRMWWREPIDYRWLLSTLRNQGALGLLKFSIGTSGLGLCFVALMLLLSPEGPQSAFGRAVIGLFAVVALLAALRWYLLPWPTASVSLALIAVADIAITICSLLVSGRVAMINATTLILTGGYLALFHSAKALAVHAGWSLFSVLLVTGRMMISSDSDRDVPLAMATALIMVLAVVFVLPTLQFFYWVLRTNALSDPLTTLLNRRGLDYHLPRVFAPGAPLCAMVIDLDRFKEVNDTFGHQEGDRVLARIAARLRDTADPTATIARTGGEEFTIVGPLDAGAARAMAERLRRAVENSSDGAAVTASIGVVVVDLGAATDDGVSPERLLGFADTAMYRAKQRGGNAIVVRELREPLA</sequence>
<dbReference type="Pfam" id="PF00990">
    <property type="entry name" value="GGDEF"/>
    <property type="match status" value="1"/>
</dbReference>
<dbReference type="NCBIfam" id="TIGR00254">
    <property type="entry name" value="GGDEF"/>
    <property type="match status" value="1"/>
</dbReference>
<proteinExistence type="predicted"/>
<dbReference type="GO" id="GO:0043709">
    <property type="term" value="P:cell adhesion involved in single-species biofilm formation"/>
    <property type="evidence" value="ECO:0007669"/>
    <property type="project" value="TreeGrafter"/>
</dbReference>
<dbReference type="InterPro" id="IPR029787">
    <property type="entry name" value="Nucleotide_cyclase"/>
</dbReference>
<dbReference type="GeneID" id="66723029"/>